<protein>
    <submittedName>
        <fullName evidence="2">Uncharacterized protein</fullName>
    </submittedName>
</protein>
<dbReference type="Proteomes" id="UP000799771">
    <property type="component" value="Unassembled WGS sequence"/>
</dbReference>
<dbReference type="AlphaFoldDB" id="A0A6A6ASR6"/>
<dbReference type="RefSeq" id="XP_033529003.1">
    <property type="nucleotide sequence ID" value="XM_033666391.1"/>
</dbReference>
<dbReference type="EMBL" id="ML977497">
    <property type="protein sequence ID" value="KAF2134616.1"/>
    <property type="molecule type" value="Genomic_DNA"/>
</dbReference>
<evidence type="ECO:0000313" key="2">
    <source>
        <dbReference type="EMBL" id="KAF2134616.1"/>
    </source>
</evidence>
<keyword evidence="3" id="KW-1185">Reference proteome</keyword>
<accession>A0A6A6ASR6</accession>
<dbReference type="GeneID" id="54406823"/>
<sequence>MGEQTFGHEVHIREHVCGAGEVGGEVAGVDVADGKEEWNEYDGDDTERRNGVGDEFDEWDEDGGDERKKIIGDEFVEWNDSLGEAAVVDGEVGNGNIMGDGSPP</sequence>
<name>A0A6A6ASR6_9PLEO</name>
<evidence type="ECO:0000256" key="1">
    <source>
        <dbReference type="SAM" id="MobiDB-lite"/>
    </source>
</evidence>
<feature type="region of interest" description="Disordered" evidence="1">
    <location>
        <begin position="37"/>
        <end position="65"/>
    </location>
</feature>
<proteinExistence type="predicted"/>
<gene>
    <name evidence="2" type="ORF">P153DRAFT_352587</name>
</gene>
<reference evidence="2" key="1">
    <citation type="journal article" date="2020" name="Stud. Mycol.">
        <title>101 Dothideomycetes genomes: a test case for predicting lifestyles and emergence of pathogens.</title>
        <authorList>
            <person name="Haridas S."/>
            <person name="Albert R."/>
            <person name="Binder M."/>
            <person name="Bloem J."/>
            <person name="Labutti K."/>
            <person name="Salamov A."/>
            <person name="Andreopoulos B."/>
            <person name="Baker S."/>
            <person name="Barry K."/>
            <person name="Bills G."/>
            <person name="Bluhm B."/>
            <person name="Cannon C."/>
            <person name="Castanera R."/>
            <person name="Culley D."/>
            <person name="Daum C."/>
            <person name="Ezra D."/>
            <person name="Gonzalez J."/>
            <person name="Henrissat B."/>
            <person name="Kuo A."/>
            <person name="Liang C."/>
            <person name="Lipzen A."/>
            <person name="Lutzoni F."/>
            <person name="Magnuson J."/>
            <person name="Mondo S."/>
            <person name="Nolan M."/>
            <person name="Ohm R."/>
            <person name="Pangilinan J."/>
            <person name="Park H.-J."/>
            <person name="Ramirez L."/>
            <person name="Alfaro M."/>
            <person name="Sun H."/>
            <person name="Tritt A."/>
            <person name="Yoshinaga Y."/>
            <person name="Zwiers L.-H."/>
            <person name="Turgeon B."/>
            <person name="Goodwin S."/>
            <person name="Spatafora J."/>
            <person name="Crous P."/>
            <person name="Grigoriev I."/>
        </authorList>
    </citation>
    <scope>NUCLEOTIDE SEQUENCE</scope>
    <source>
        <strain evidence="2">CBS 119687</strain>
    </source>
</reference>
<evidence type="ECO:0000313" key="3">
    <source>
        <dbReference type="Proteomes" id="UP000799771"/>
    </source>
</evidence>
<feature type="compositionally biased region" description="Acidic residues" evidence="1">
    <location>
        <begin position="54"/>
        <end position="64"/>
    </location>
</feature>
<organism evidence="2 3">
    <name type="scientific">Dothidotthia symphoricarpi CBS 119687</name>
    <dbReference type="NCBI Taxonomy" id="1392245"/>
    <lineage>
        <taxon>Eukaryota</taxon>
        <taxon>Fungi</taxon>
        <taxon>Dikarya</taxon>
        <taxon>Ascomycota</taxon>
        <taxon>Pezizomycotina</taxon>
        <taxon>Dothideomycetes</taxon>
        <taxon>Pleosporomycetidae</taxon>
        <taxon>Pleosporales</taxon>
        <taxon>Dothidotthiaceae</taxon>
        <taxon>Dothidotthia</taxon>
    </lineage>
</organism>